<name>X1D3K7_9ZZZZ</name>
<evidence type="ECO:0000313" key="1">
    <source>
        <dbReference type="EMBL" id="GAG99702.1"/>
    </source>
</evidence>
<proteinExistence type="predicted"/>
<organism evidence="1">
    <name type="scientific">marine sediment metagenome</name>
    <dbReference type="NCBI Taxonomy" id="412755"/>
    <lineage>
        <taxon>unclassified sequences</taxon>
        <taxon>metagenomes</taxon>
        <taxon>ecological metagenomes</taxon>
    </lineage>
</organism>
<reference evidence="1" key="1">
    <citation type="journal article" date="2014" name="Front. Microbiol.">
        <title>High frequency of phylogenetically diverse reductive dehalogenase-homologous genes in deep subseafloor sedimentary metagenomes.</title>
        <authorList>
            <person name="Kawai M."/>
            <person name="Futagami T."/>
            <person name="Toyoda A."/>
            <person name="Takaki Y."/>
            <person name="Nishi S."/>
            <person name="Hori S."/>
            <person name="Arai W."/>
            <person name="Tsubouchi T."/>
            <person name="Morono Y."/>
            <person name="Uchiyama I."/>
            <person name="Ito T."/>
            <person name="Fujiyama A."/>
            <person name="Inagaki F."/>
            <person name="Takami H."/>
        </authorList>
    </citation>
    <scope>NUCLEOTIDE SEQUENCE</scope>
    <source>
        <strain evidence="1">Expedition CK06-06</strain>
    </source>
</reference>
<sequence length="123" mass="14448">MILDKLAESEAKELMQKHTLKRDENFFMLSKGDLEEYYPEKKLISALTTLYDLELEEQERKEIVKSPRCKNIEKLLASKLHYQPEGEWKTPVAEAVAKSMHVEEIDNEIRTILDRINTELGLR</sequence>
<dbReference type="AlphaFoldDB" id="X1D3K7"/>
<comment type="caution">
    <text evidence="1">The sequence shown here is derived from an EMBL/GenBank/DDBJ whole genome shotgun (WGS) entry which is preliminary data.</text>
</comment>
<accession>X1D3K7</accession>
<protein>
    <submittedName>
        <fullName evidence="1">Uncharacterized protein</fullName>
    </submittedName>
</protein>
<dbReference type="EMBL" id="BART01025340">
    <property type="protein sequence ID" value="GAG99702.1"/>
    <property type="molecule type" value="Genomic_DNA"/>
</dbReference>
<gene>
    <name evidence="1" type="ORF">S01H4_45508</name>
</gene>